<dbReference type="Gene3D" id="3.40.630.30">
    <property type="match status" value="1"/>
</dbReference>
<evidence type="ECO:0000313" key="11">
    <source>
        <dbReference type="EMBL" id="TGZ46649.1"/>
    </source>
</evidence>
<evidence type="ECO:0000313" key="12">
    <source>
        <dbReference type="Proteomes" id="UP000310200"/>
    </source>
</evidence>
<dbReference type="InterPro" id="IPR029044">
    <property type="entry name" value="Nucleotide-diphossugar_trans"/>
</dbReference>
<gene>
    <name evidence="11" type="ORF">DBV15_04065</name>
</gene>
<keyword evidence="6 11" id="KW-0378">Hydrolase</keyword>
<keyword evidence="12" id="KW-1185">Reference proteome</keyword>
<dbReference type="GO" id="GO:0000139">
    <property type="term" value="C:Golgi membrane"/>
    <property type="evidence" value="ECO:0007669"/>
    <property type="project" value="UniProtKB-SubCell"/>
</dbReference>
<dbReference type="SUPFAM" id="SSF55811">
    <property type="entry name" value="Nudix"/>
    <property type="match status" value="1"/>
</dbReference>
<evidence type="ECO:0000256" key="7">
    <source>
        <dbReference type="ARBA" id="ARBA00023034"/>
    </source>
</evidence>
<evidence type="ECO:0000256" key="6">
    <source>
        <dbReference type="ARBA" id="ARBA00022801"/>
    </source>
</evidence>
<comment type="similarity">
    <text evidence="3">Belongs to the glycosyltransferase 32 family.</text>
</comment>
<dbReference type="InterPro" id="IPR051981">
    <property type="entry name" value="Glycosyltransf_32"/>
</dbReference>
<dbReference type="Pfam" id="PF18290">
    <property type="entry name" value="Nudix_hydro"/>
    <property type="match status" value="1"/>
</dbReference>
<keyword evidence="5" id="KW-0808">Transferase</keyword>
<dbReference type="InterPro" id="IPR040618">
    <property type="entry name" value="Pre-Nudix"/>
</dbReference>
<dbReference type="InterPro" id="IPR007577">
    <property type="entry name" value="GlycoTrfase_DXD_sugar-bd_CS"/>
</dbReference>
<dbReference type="Proteomes" id="UP000310200">
    <property type="component" value="Unassembled WGS sequence"/>
</dbReference>
<dbReference type="EMBL" id="QBLH01002847">
    <property type="protein sequence ID" value="TGZ46649.1"/>
    <property type="molecule type" value="Genomic_DNA"/>
</dbReference>
<dbReference type="STRING" id="300112.A0A4S2KFQ6"/>
<name>A0A4S2KFQ6_9HYME</name>
<dbReference type="Gene3D" id="3.90.550.20">
    <property type="match status" value="2"/>
</dbReference>
<evidence type="ECO:0000256" key="1">
    <source>
        <dbReference type="ARBA" id="ARBA00004323"/>
    </source>
</evidence>
<accession>A0A4S2KFQ6</accession>
<dbReference type="GO" id="GO:0035248">
    <property type="term" value="F:alpha-1,4-N-acetylgalactosaminyltransferase activity"/>
    <property type="evidence" value="ECO:0007669"/>
    <property type="project" value="TreeGrafter"/>
</dbReference>
<feature type="region of interest" description="Disordered" evidence="9">
    <location>
        <begin position="728"/>
        <end position="749"/>
    </location>
</feature>
<dbReference type="PANTHER" id="PTHR12042">
    <property type="entry name" value="LACTOSYLCERAMIDE 4-ALPHA-GALACTOSYLTRANSFERASE ALPHA- 1,4-GALACTOSYLTRANSFERASE"/>
    <property type="match status" value="1"/>
</dbReference>
<feature type="domain" description="Nudix hydrolase" evidence="10">
    <location>
        <begin position="895"/>
        <end position="1022"/>
    </location>
</feature>
<reference evidence="11 12" key="1">
    <citation type="journal article" date="2019" name="Philos. Trans. R. Soc. Lond., B, Biol. Sci.">
        <title>Ant behaviour and brain gene expression of defending hosts depend on the ecological success of the intruding social parasite.</title>
        <authorList>
            <person name="Kaur R."/>
            <person name="Stoldt M."/>
            <person name="Jongepier E."/>
            <person name="Feldmeyer B."/>
            <person name="Menzel F."/>
            <person name="Bornberg-Bauer E."/>
            <person name="Foitzik S."/>
        </authorList>
    </citation>
    <scope>NUCLEOTIDE SEQUENCE [LARGE SCALE GENOMIC DNA]</scope>
    <source>
        <tissue evidence="11">Whole body</tissue>
    </source>
</reference>
<evidence type="ECO:0000259" key="10">
    <source>
        <dbReference type="PROSITE" id="PS51462"/>
    </source>
</evidence>
<dbReference type="InterPro" id="IPR015797">
    <property type="entry name" value="NUDIX_hydrolase-like_dom_sf"/>
</dbReference>
<evidence type="ECO:0000256" key="9">
    <source>
        <dbReference type="SAM" id="MobiDB-lite"/>
    </source>
</evidence>
<feature type="compositionally biased region" description="Acidic residues" evidence="9">
    <location>
        <begin position="739"/>
        <end position="749"/>
    </location>
</feature>
<dbReference type="Pfam" id="PF04488">
    <property type="entry name" value="Gly_transf_sug"/>
    <property type="match status" value="1"/>
</dbReference>
<proteinExistence type="inferred from homology"/>
<dbReference type="PRINTS" id="PR01356">
    <property type="entry name" value="GFGPROTEIN"/>
</dbReference>
<dbReference type="GO" id="GO:0016787">
    <property type="term" value="F:hydrolase activity"/>
    <property type="evidence" value="ECO:0007669"/>
    <property type="project" value="UniProtKB-KW"/>
</dbReference>
<dbReference type="SUPFAM" id="SSF53448">
    <property type="entry name" value="Nucleotide-diphospho-sugar transferases"/>
    <property type="match status" value="2"/>
</dbReference>
<comment type="subcellular location">
    <subcellularLocation>
        <location evidence="1">Golgi apparatus membrane</location>
        <topology evidence="1">Single-pass type II membrane protein</topology>
    </subcellularLocation>
</comment>
<dbReference type="InterPro" id="IPR007652">
    <property type="entry name" value="A1-4-GlycosylTfrase_dom"/>
</dbReference>
<comment type="caution">
    <text evidence="11">The sequence shown here is derived from an EMBL/GenBank/DDBJ whole genome shotgun (WGS) entry which is preliminary data.</text>
</comment>
<dbReference type="PANTHER" id="PTHR12042:SF21">
    <property type="entry name" value="ALPHA1,4-GALACTOSYLTRANSFERASE 1-RELATED"/>
    <property type="match status" value="1"/>
</dbReference>
<organism evidence="11 12">
    <name type="scientific">Temnothorax longispinosus</name>
    <dbReference type="NCBI Taxonomy" id="300112"/>
    <lineage>
        <taxon>Eukaryota</taxon>
        <taxon>Metazoa</taxon>
        <taxon>Ecdysozoa</taxon>
        <taxon>Arthropoda</taxon>
        <taxon>Hexapoda</taxon>
        <taxon>Insecta</taxon>
        <taxon>Pterygota</taxon>
        <taxon>Neoptera</taxon>
        <taxon>Endopterygota</taxon>
        <taxon>Hymenoptera</taxon>
        <taxon>Apocrita</taxon>
        <taxon>Aculeata</taxon>
        <taxon>Formicoidea</taxon>
        <taxon>Formicidae</taxon>
        <taxon>Myrmicinae</taxon>
        <taxon>Temnothorax</taxon>
    </lineage>
</organism>
<evidence type="ECO:0000256" key="5">
    <source>
        <dbReference type="ARBA" id="ARBA00022679"/>
    </source>
</evidence>
<dbReference type="InterPro" id="IPR000086">
    <property type="entry name" value="NUDIX_hydrolase_dom"/>
</dbReference>
<keyword evidence="7" id="KW-0333">Golgi apparatus</keyword>
<dbReference type="InterPro" id="IPR003293">
    <property type="entry name" value="Nudix_hydrolase6-like"/>
</dbReference>
<protein>
    <submittedName>
        <fullName evidence="11">Nudix hydrolase 8</fullName>
    </submittedName>
</protein>
<comment type="similarity">
    <text evidence="2">Belongs to the Nudix hydrolase family.</text>
</comment>
<dbReference type="GO" id="GO:0006688">
    <property type="term" value="P:glycosphingolipid biosynthetic process"/>
    <property type="evidence" value="ECO:0007669"/>
    <property type="project" value="TreeGrafter"/>
</dbReference>
<evidence type="ECO:0000256" key="4">
    <source>
        <dbReference type="ARBA" id="ARBA00022676"/>
    </source>
</evidence>
<dbReference type="Pfam" id="PF04572">
    <property type="entry name" value="Gb3_synth"/>
    <property type="match status" value="3"/>
</dbReference>
<evidence type="ECO:0000256" key="8">
    <source>
        <dbReference type="ARBA" id="ARBA00023136"/>
    </source>
</evidence>
<evidence type="ECO:0000256" key="2">
    <source>
        <dbReference type="ARBA" id="ARBA00005582"/>
    </source>
</evidence>
<sequence length="1115" mass="128169">MYCNPMRKSIKMKKRLLWCGFAFAVVLLILMISTESNIIQRIPFLDVTTVNDIRCYDEVSTTKGVHDFDLETISFLHFNASGFRKHSALALNDSIKNHLHPPYALGVDKPTPGRNIFFHETSCFGEEGLILNARQACAVESAARMNPSMTVYLLFVSKSEFSNSTREIVRHLFNYPNVRIRHIDPQRYVKDTPLDAWYTSGVLRKSHWPVSHMSDMLRYLTLWKYGGIYLDLDVVVTSSLENLTNFAGAEDWDDVAAGVMGFDMSKLGRRVADACVRDLKKNFRGDVWGNNGPGVITRTLQKLCATVYISEQLFKNDETGFNHLLGKCDSDDKLARDMTTNRCHGFTVYPPSVFYPIHYKKWKKYFETKDSNATLKTLNKAKAIHVWNKLSKAEKVRVKSNVPLCVYNISNKFKYLEAKRGLKLENMLDVVKSARPITFTATGADPVVSWNSDKENGLQWFAYFSNKQMLIPSRCIFFHETSCSLPNLTPQQACAVESAARNNRNLNVFLLFLATGQFSERSKRIVDILQTYDNVYIRRIRLSTYIINTPIEDWFWANIRRLWENNDWLRNDFHDYIRMLTLWRSGGVSLNLNSIVLTPLDELTTFVGVQDNRDMGVGVFGVDTSTNFGRSFADACMEVIKDINADSYLRYNITRVVTEAVWKLCYQRNVNKLSHDKECRRFTIYPPEKFYPASSDMQKVRPNETRTAEMLKLRMPIGKNAMTIHYSNNPNDYNRDVDGDGDTDDDDAEADNTAAYKMAARQHCPKIYEFAGESSLSSRYWITNTTRIGQLSTLDAAMAQRIFKGHNDHYNGITIDSVEEACDNKIFAQRLKDSLEQWTRDKKRTIWFRVHIPHTEWVPILTGHGFIFHHAKEEYVMLYRWLPTDEECNVPKYAHTFLGVGAFVFNKDTGEILVIKERYASTKASWKLPGGYVEPGILIEAVVPCTLVLQWYFAPLYMCIHGHDYSFGCSDIYMIAYLTPQNFEIDKCKREISECKWMKLSEFMQHPEVHANNKTLATKTIDFLRHQMAIPCATEPRNMTEQHTPMADTPMIHKAMQVSYVTLKKKDNIMVMTIVGSVSEPHTVENNRAIINSDFGINNNHLLVKSDRTETSSSN</sequence>
<dbReference type="AlphaFoldDB" id="A0A4S2KFQ6"/>
<keyword evidence="4" id="KW-0328">Glycosyltransferase</keyword>
<dbReference type="PROSITE" id="PS51462">
    <property type="entry name" value="NUDIX"/>
    <property type="match status" value="1"/>
</dbReference>
<dbReference type="Gene3D" id="3.90.79.10">
    <property type="entry name" value="Nucleoside Triphosphate Pyrophosphohydrolase"/>
    <property type="match status" value="2"/>
</dbReference>
<keyword evidence="8" id="KW-0472">Membrane</keyword>
<evidence type="ECO:0000256" key="3">
    <source>
        <dbReference type="ARBA" id="ARBA00009003"/>
    </source>
</evidence>